<reference evidence="9 10" key="1">
    <citation type="submission" date="2020-08" db="EMBL/GenBank/DDBJ databases">
        <title>Genomic Encyclopedia of Type Strains, Phase IV (KMG-IV): sequencing the most valuable type-strain genomes for metagenomic binning, comparative biology and taxonomic classification.</title>
        <authorList>
            <person name="Goeker M."/>
        </authorList>
    </citation>
    <scope>NUCLEOTIDE SEQUENCE [LARGE SCALE GENOMIC DNA]</scope>
    <source>
        <strain evidence="9 10">DSM 14590</strain>
    </source>
</reference>
<evidence type="ECO:0000256" key="1">
    <source>
        <dbReference type="ARBA" id="ARBA00004651"/>
    </source>
</evidence>
<dbReference type="InterPro" id="IPR007353">
    <property type="entry name" value="DUF421"/>
</dbReference>
<evidence type="ECO:0000313" key="9">
    <source>
        <dbReference type="EMBL" id="MBB3869415.1"/>
    </source>
</evidence>
<dbReference type="PANTHER" id="PTHR34582">
    <property type="entry name" value="UPF0702 TRANSMEMBRANE PROTEIN YCAP"/>
    <property type="match status" value="1"/>
</dbReference>
<comment type="similarity">
    <text evidence="2">Belongs to the UPF0702 family.</text>
</comment>
<keyword evidence="3" id="KW-1003">Cell membrane</keyword>
<protein>
    <submittedName>
        <fullName evidence="9">Uncharacterized membrane protein YcaP (DUF421 family)</fullName>
    </submittedName>
</protein>
<evidence type="ECO:0000256" key="4">
    <source>
        <dbReference type="ARBA" id="ARBA00022692"/>
    </source>
</evidence>
<dbReference type="Pfam" id="PF04239">
    <property type="entry name" value="DUF421"/>
    <property type="match status" value="1"/>
</dbReference>
<evidence type="ECO:0000259" key="8">
    <source>
        <dbReference type="Pfam" id="PF20730"/>
    </source>
</evidence>
<evidence type="ECO:0000256" key="3">
    <source>
        <dbReference type="ARBA" id="ARBA00022475"/>
    </source>
</evidence>
<evidence type="ECO:0000256" key="5">
    <source>
        <dbReference type="ARBA" id="ARBA00022989"/>
    </source>
</evidence>
<comment type="subcellular location">
    <subcellularLocation>
        <location evidence="1">Cell membrane</location>
        <topology evidence="1">Multi-pass membrane protein</topology>
    </subcellularLocation>
</comment>
<evidence type="ECO:0000256" key="6">
    <source>
        <dbReference type="ARBA" id="ARBA00023136"/>
    </source>
</evidence>
<evidence type="ECO:0000256" key="2">
    <source>
        <dbReference type="ARBA" id="ARBA00006448"/>
    </source>
</evidence>
<sequence length="225" mass="26094">MKWMHLTVELVTGFVLLFLVVKVAGKKLIHQISPFTFISALVLGELLGNALYDDHVHLWYIIYSISLWGALLLLVEYMNQKWLSFRRLSEGKPTALIRNGVIDYEALKKNRMTLNQLQSLLRQSETFSLREVAYCYLEANGSISVLKKSKYQKTTREDFQLPPQSVYVPITLIRDGELLIDELRELGKDEEWLRRELRAYGVASYQEVLIAEWLEGDGLFVQTYS</sequence>
<dbReference type="InterPro" id="IPR048454">
    <property type="entry name" value="YetF_N"/>
</dbReference>
<feature type="domain" description="YetF C-terminal" evidence="7">
    <location>
        <begin position="80"/>
        <end position="213"/>
    </location>
</feature>
<dbReference type="Proteomes" id="UP000613002">
    <property type="component" value="Unassembled WGS sequence"/>
</dbReference>
<feature type="domain" description="YetF-like N-terminal transmembrane" evidence="8">
    <location>
        <begin position="5"/>
        <end position="77"/>
    </location>
</feature>
<dbReference type="Gene3D" id="3.30.240.20">
    <property type="entry name" value="bsu07140 like domains"/>
    <property type="match status" value="2"/>
</dbReference>
<name>A0A6G9J4J6_9BACL</name>
<keyword evidence="6" id="KW-0472">Membrane</keyword>
<dbReference type="InterPro" id="IPR023090">
    <property type="entry name" value="UPF0702_alpha/beta_dom_sf"/>
</dbReference>
<keyword evidence="4" id="KW-0812">Transmembrane</keyword>
<evidence type="ECO:0000313" key="10">
    <source>
        <dbReference type="Proteomes" id="UP000613002"/>
    </source>
</evidence>
<keyword evidence="10" id="KW-1185">Reference proteome</keyword>
<keyword evidence="5" id="KW-1133">Transmembrane helix</keyword>
<evidence type="ECO:0000259" key="7">
    <source>
        <dbReference type="Pfam" id="PF04239"/>
    </source>
</evidence>
<organism evidence="9 10">
    <name type="scientific">Parageobacillus toebii NBRC 107807</name>
    <dbReference type="NCBI Taxonomy" id="1223503"/>
    <lineage>
        <taxon>Bacteria</taxon>
        <taxon>Bacillati</taxon>
        <taxon>Bacillota</taxon>
        <taxon>Bacilli</taxon>
        <taxon>Bacillales</taxon>
        <taxon>Anoxybacillaceae</taxon>
        <taxon>Parageobacillus</taxon>
    </lineage>
</organism>
<comment type="caution">
    <text evidence="9">The sequence shown here is derived from an EMBL/GenBank/DDBJ whole genome shotgun (WGS) entry which is preliminary data.</text>
</comment>
<dbReference type="GO" id="GO:0005886">
    <property type="term" value="C:plasma membrane"/>
    <property type="evidence" value="ECO:0007669"/>
    <property type="project" value="UniProtKB-SubCell"/>
</dbReference>
<dbReference type="PANTHER" id="PTHR34582:SF5">
    <property type="entry name" value="UPF0702 TRANSMEMBRANE PROTEIN YETF"/>
    <property type="match status" value="1"/>
</dbReference>
<dbReference type="EMBL" id="JACICZ010000008">
    <property type="protein sequence ID" value="MBB3869415.1"/>
    <property type="molecule type" value="Genomic_DNA"/>
</dbReference>
<dbReference type="AlphaFoldDB" id="A0A6G9J4J6"/>
<dbReference type="RefSeq" id="WP_062754731.1">
    <property type="nucleotide sequence ID" value="NZ_BDAQ01000006.1"/>
</dbReference>
<proteinExistence type="inferred from homology"/>
<gene>
    <name evidence="9" type="ORF">HNR78_002308</name>
</gene>
<accession>A0A6G9J4J6</accession>
<dbReference type="Pfam" id="PF20730">
    <property type="entry name" value="YetF_N"/>
    <property type="match status" value="1"/>
</dbReference>